<dbReference type="FunFam" id="3.20.20.100:FF:000007">
    <property type="entry name" value="NAD(P)H-dependent D-xylose reductase xyl1"/>
    <property type="match status" value="1"/>
</dbReference>
<dbReference type="EC" id="1.1.1.274" evidence="7"/>
<comment type="similarity">
    <text evidence="1">Belongs to the aldo/keto reductase family.</text>
</comment>
<dbReference type="AlphaFoldDB" id="A0A5B9PNC5"/>
<dbReference type="PROSITE" id="PS00062">
    <property type="entry name" value="ALDOKETO_REDUCTASE_2"/>
    <property type="match status" value="1"/>
</dbReference>
<dbReference type="PANTHER" id="PTHR11732">
    <property type="entry name" value="ALDO/KETO REDUCTASE"/>
    <property type="match status" value="1"/>
</dbReference>
<dbReference type="GO" id="GO:0050580">
    <property type="term" value="F:2,5-didehydrogluconate reductase activity"/>
    <property type="evidence" value="ECO:0007669"/>
    <property type="project" value="UniProtKB-EC"/>
</dbReference>
<gene>
    <name evidence="7" type="primary">dkgA_2</name>
    <name evidence="7" type="ORF">MFFC18_36650</name>
</gene>
<evidence type="ECO:0000256" key="5">
    <source>
        <dbReference type="PIRSR" id="PIRSR000097-3"/>
    </source>
</evidence>
<dbReference type="Gene3D" id="3.20.20.100">
    <property type="entry name" value="NADP-dependent oxidoreductase domain"/>
    <property type="match status" value="1"/>
</dbReference>
<organism evidence="7 8">
    <name type="scientific">Mariniblastus fucicola</name>
    <dbReference type="NCBI Taxonomy" id="980251"/>
    <lineage>
        <taxon>Bacteria</taxon>
        <taxon>Pseudomonadati</taxon>
        <taxon>Planctomycetota</taxon>
        <taxon>Planctomycetia</taxon>
        <taxon>Pirellulales</taxon>
        <taxon>Pirellulaceae</taxon>
        <taxon>Mariniblastus</taxon>
    </lineage>
</organism>
<sequence>MSKTTLGNSQMPLVGLGNWKIEKDVAADVVQKAIEIGYRHFDCACDYGNESEVGDGLHAAISNGSVQREDLWITSKLWNSYHAAEHVRPAIEKTLADLKQDYLDLYLIHFPIATKFVPFEERYPPEWFFDPDAAEPKLEPVNVPIRETWEAMEELKRSGLVKNIGVCNFGCSLIRDLLSYASIRPAFLQVELHPMLTQEKLLRYCRQESIEVTAFSPLGGESYYSLGIADRSESTLENPIVKDIAAAYSKTPAQVHLRWGIQRGTAVVPKTSQPERLVENLDVFDFELSDEEMKQIASLNQNRRFNDPGDFCESAFNTFFPIYE</sequence>
<evidence type="ECO:0000313" key="8">
    <source>
        <dbReference type="Proteomes" id="UP000322214"/>
    </source>
</evidence>
<feature type="binding site" evidence="4">
    <location>
        <position position="109"/>
    </location>
    <ligand>
        <name>substrate</name>
    </ligand>
</feature>
<proteinExistence type="inferred from homology"/>
<evidence type="ECO:0000256" key="3">
    <source>
        <dbReference type="PIRSR" id="PIRSR000097-1"/>
    </source>
</evidence>
<dbReference type="STRING" id="980251.GCA_001642875_04287"/>
<dbReference type="KEGG" id="mff:MFFC18_36650"/>
<dbReference type="InterPro" id="IPR036812">
    <property type="entry name" value="NAD(P)_OxRdtase_dom_sf"/>
</dbReference>
<dbReference type="PIRSF" id="PIRSF000097">
    <property type="entry name" value="AKR"/>
    <property type="match status" value="1"/>
</dbReference>
<dbReference type="InterPro" id="IPR020471">
    <property type="entry name" value="AKR"/>
</dbReference>
<dbReference type="Proteomes" id="UP000322214">
    <property type="component" value="Chromosome"/>
</dbReference>
<reference evidence="7 8" key="1">
    <citation type="submission" date="2019-08" db="EMBL/GenBank/DDBJ databases">
        <title>Deep-cultivation of Planctomycetes and their phenomic and genomic characterization uncovers novel biology.</title>
        <authorList>
            <person name="Wiegand S."/>
            <person name="Jogler M."/>
            <person name="Boedeker C."/>
            <person name="Pinto D."/>
            <person name="Vollmers J."/>
            <person name="Rivas-Marin E."/>
            <person name="Kohn T."/>
            <person name="Peeters S.H."/>
            <person name="Heuer A."/>
            <person name="Rast P."/>
            <person name="Oberbeckmann S."/>
            <person name="Bunk B."/>
            <person name="Jeske O."/>
            <person name="Meyerdierks A."/>
            <person name="Storesund J.E."/>
            <person name="Kallscheuer N."/>
            <person name="Luecker S."/>
            <person name="Lage O.M."/>
            <person name="Pohl T."/>
            <person name="Merkel B.J."/>
            <person name="Hornburger P."/>
            <person name="Mueller R.-W."/>
            <person name="Bruemmer F."/>
            <person name="Labrenz M."/>
            <person name="Spormann A.M."/>
            <person name="Op den Camp H."/>
            <person name="Overmann J."/>
            <person name="Amann R."/>
            <person name="Jetten M.S.M."/>
            <person name="Mascher T."/>
            <person name="Medema M.H."/>
            <person name="Devos D.P."/>
            <person name="Kaster A.-K."/>
            <person name="Ovreas L."/>
            <person name="Rohde M."/>
            <person name="Galperin M.Y."/>
            <person name="Jogler C."/>
        </authorList>
    </citation>
    <scope>NUCLEOTIDE SEQUENCE [LARGE SCALE GENOMIC DNA]</scope>
    <source>
        <strain evidence="7 8">FC18</strain>
    </source>
</reference>
<dbReference type="OrthoDB" id="9804790at2"/>
<accession>A0A5B9PNC5</accession>
<feature type="site" description="Lowers pKa of active site Tyr" evidence="5">
    <location>
        <position position="76"/>
    </location>
</feature>
<dbReference type="PROSITE" id="PS00798">
    <property type="entry name" value="ALDOKETO_REDUCTASE_1"/>
    <property type="match status" value="1"/>
</dbReference>
<dbReference type="RefSeq" id="WP_075086138.1">
    <property type="nucleotide sequence ID" value="NZ_CP042912.1"/>
</dbReference>
<evidence type="ECO:0000313" key="7">
    <source>
        <dbReference type="EMBL" id="QEG23763.1"/>
    </source>
</evidence>
<keyword evidence="8" id="KW-1185">Reference proteome</keyword>
<dbReference type="SUPFAM" id="SSF51430">
    <property type="entry name" value="NAD(P)-linked oxidoreductase"/>
    <property type="match status" value="1"/>
</dbReference>
<dbReference type="EMBL" id="CP042912">
    <property type="protein sequence ID" value="QEG23763.1"/>
    <property type="molecule type" value="Genomic_DNA"/>
</dbReference>
<feature type="active site" description="Proton donor" evidence="3">
    <location>
        <position position="47"/>
    </location>
</feature>
<evidence type="ECO:0000256" key="2">
    <source>
        <dbReference type="ARBA" id="ARBA00023002"/>
    </source>
</evidence>
<dbReference type="PROSITE" id="PS00063">
    <property type="entry name" value="ALDOKETO_REDUCTASE_3"/>
    <property type="match status" value="1"/>
</dbReference>
<evidence type="ECO:0000259" key="6">
    <source>
        <dbReference type="Pfam" id="PF00248"/>
    </source>
</evidence>
<dbReference type="InterPro" id="IPR018170">
    <property type="entry name" value="Aldo/ket_reductase_CS"/>
</dbReference>
<keyword evidence="2 7" id="KW-0560">Oxidoreductase</keyword>
<protein>
    <submittedName>
        <fullName evidence="7">2,5-diketo-D-gluconic acid reductase A</fullName>
        <ecNumber evidence="7">1.1.1.274</ecNumber>
    </submittedName>
</protein>
<evidence type="ECO:0000256" key="1">
    <source>
        <dbReference type="ARBA" id="ARBA00007905"/>
    </source>
</evidence>
<name>A0A5B9PNC5_9BACT</name>
<dbReference type="PRINTS" id="PR00069">
    <property type="entry name" value="ALDKETRDTASE"/>
</dbReference>
<feature type="domain" description="NADP-dependent oxidoreductase" evidence="6">
    <location>
        <begin position="16"/>
        <end position="300"/>
    </location>
</feature>
<dbReference type="Pfam" id="PF00248">
    <property type="entry name" value="Aldo_ket_red"/>
    <property type="match status" value="1"/>
</dbReference>
<evidence type="ECO:0000256" key="4">
    <source>
        <dbReference type="PIRSR" id="PIRSR000097-2"/>
    </source>
</evidence>
<dbReference type="InterPro" id="IPR023210">
    <property type="entry name" value="NADP_OxRdtase_dom"/>
</dbReference>